<dbReference type="AlphaFoldDB" id="A0A3T0N0X6"/>
<sequence>MAQSIPRYLNQQVALLSLKLAAFAALLFLALTAQAKGEQPAAPKYVGSQTCGSCHADAVTDWKGSHHALAWTKPSDDTVVGAFDGRTFLHQGNTTRFLNENGQYVIDTEDARGGRQRFEVVGVAGIEPLQQYIIETAPGRMLSFDVVWDVEGIRWIHLYPDQDLSPDDGLHWSGPYKNWNARCAECHATGFEKNFNPKTDLYQSRQVETGVGCEACHGPGQAHVSWAETDQQLDLTEWPGVNNVGLVINLHPSDTAETELRGFLAGTQQRISRLSDTEVEIQQCAGCHSRREPFEDGNPLPGTPFHDAYRLSNLRDGLYHSDGQIEDEVYVYGSFLQSKMYANGVTCTNCHNPHTAELKLEGNALCGQCHSPAGNPDFPTLSLKDYDDPTHTFHVQGSTGGECRNCHMIERTYMGVDGRRDHSFRIPRPDLSLQTQSPNACNDCHTDRTPRWAADTIAEWYPNSPKRGAHFSQVFSAGRTDLRGQSEALIGLAEYDQLPAIVRATALDMLLPLANPAMAMRLEPLLSSPEPLIRVAAISIQRGAPETERSARIVGLLDDPAKAVRIAAARGFLGMQIAYMPDRMNQNLNTAMGEWQKSLSAKADFPEAQLVLAGIGLTTRRMDVALSAFGEAVEMDPQLTQAWIMMVRIHSALGDRQSAIETVNAALDKNPEDVQLNLLRADIGG</sequence>
<evidence type="ECO:0000259" key="4">
    <source>
        <dbReference type="Pfam" id="PF09699"/>
    </source>
</evidence>
<accession>A0A3T0N0X6</accession>
<evidence type="ECO:0008006" key="8">
    <source>
        <dbReference type="Google" id="ProtNLM"/>
    </source>
</evidence>
<dbReference type="OrthoDB" id="9814800at2"/>
<feature type="signal peptide" evidence="3">
    <location>
        <begin position="1"/>
        <end position="35"/>
    </location>
</feature>
<dbReference type="Pfam" id="PF14559">
    <property type="entry name" value="TPR_19"/>
    <property type="match status" value="1"/>
</dbReference>
<dbReference type="PANTHER" id="PTHR35038:SF8">
    <property type="entry name" value="C-TYPE POLYHEME CYTOCHROME OMCC"/>
    <property type="match status" value="1"/>
</dbReference>
<dbReference type="KEGG" id="sedi:EBB79_07120"/>
<feature type="domain" description="Doubled CXXCH motif" evidence="4">
    <location>
        <begin position="343"/>
        <end position="372"/>
    </location>
</feature>
<evidence type="ECO:0000313" key="7">
    <source>
        <dbReference type="Proteomes" id="UP000283063"/>
    </source>
</evidence>
<keyword evidence="2" id="KW-0802">TPR repeat</keyword>
<gene>
    <name evidence="6" type="ORF">EBB79_07120</name>
</gene>
<dbReference type="PANTHER" id="PTHR35038">
    <property type="entry name" value="DISSIMILATORY SULFITE REDUCTASE SIRA"/>
    <property type="match status" value="1"/>
</dbReference>
<dbReference type="InterPro" id="IPR010177">
    <property type="entry name" value="Paired_CXXCH_1"/>
</dbReference>
<protein>
    <recommendedName>
        <fullName evidence="8">Tetratricopeptide repeat protein</fullName>
    </recommendedName>
</protein>
<keyword evidence="1 3" id="KW-0732">Signal</keyword>
<dbReference type="SUPFAM" id="SSF48452">
    <property type="entry name" value="TPR-like"/>
    <property type="match status" value="1"/>
</dbReference>
<evidence type="ECO:0000256" key="3">
    <source>
        <dbReference type="SAM" id="SignalP"/>
    </source>
</evidence>
<dbReference type="SUPFAM" id="SSF48695">
    <property type="entry name" value="Multiheme cytochromes"/>
    <property type="match status" value="1"/>
</dbReference>
<dbReference type="Gene3D" id="1.25.40.10">
    <property type="entry name" value="Tetratricopeptide repeat domain"/>
    <property type="match status" value="1"/>
</dbReference>
<evidence type="ECO:0000256" key="1">
    <source>
        <dbReference type="ARBA" id="ARBA00022729"/>
    </source>
</evidence>
<dbReference type="InterPro" id="IPR023155">
    <property type="entry name" value="Cyt_c-552/4"/>
</dbReference>
<feature type="domain" description="Cytochrome c-552/4" evidence="5">
    <location>
        <begin position="180"/>
        <end position="218"/>
    </location>
</feature>
<organism evidence="6 7">
    <name type="scientific">Parasedimentitalea marina</name>
    <dbReference type="NCBI Taxonomy" id="2483033"/>
    <lineage>
        <taxon>Bacteria</taxon>
        <taxon>Pseudomonadati</taxon>
        <taxon>Pseudomonadota</taxon>
        <taxon>Alphaproteobacteria</taxon>
        <taxon>Rhodobacterales</taxon>
        <taxon>Paracoccaceae</taxon>
        <taxon>Parasedimentitalea</taxon>
    </lineage>
</organism>
<dbReference type="Proteomes" id="UP000283063">
    <property type="component" value="Chromosome"/>
</dbReference>
<feature type="domain" description="Cytochrome c-552/4" evidence="5">
    <location>
        <begin position="50"/>
        <end position="73"/>
    </location>
</feature>
<evidence type="ECO:0000259" key="5">
    <source>
        <dbReference type="Pfam" id="PF13435"/>
    </source>
</evidence>
<dbReference type="Pfam" id="PF09699">
    <property type="entry name" value="Paired_CXXCH_1"/>
    <property type="match status" value="1"/>
</dbReference>
<dbReference type="InterPro" id="IPR016024">
    <property type="entry name" value="ARM-type_fold"/>
</dbReference>
<evidence type="ECO:0000256" key="2">
    <source>
        <dbReference type="PROSITE-ProRule" id="PRU00339"/>
    </source>
</evidence>
<proteinExistence type="predicted"/>
<dbReference type="Gene3D" id="1.10.1130.10">
    <property type="entry name" value="Flavocytochrome C3, Chain A"/>
    <property type="match status" value="2"/>
</dbReference>
<dbReference type="InterPro" id="IPR051829">
    <property type="entry name" value="Multiheme_Cytochr_ET"/>
</dbReference>
<dbReference type="Pfam" id="PF13435">
    <property type="entry name" value="Cytochrome_C554"/>
    <property type="match status" value="2"/>
</dbReference>
<dbReference type="InterPro" id="IPR019734">
    <property type="entry name" value="TPR_rpt"/>
</dbReference>
<keyword evidence="7" id="KW-1185">Reference proteome</keyword>
<evidence type="ECO:0000313" key="6">
    <source>
        <dbReference type="EMBL" id="AZV77684.1"/>
    </source>
</evidence>
<feature type="repeat" description="TPR" evidence="2">
    <location>
        <begin position="640"/>
        <end position="673"/>
    </location>
</feature>
<dbReference type="InterPro" id="IPR011990">
    <property type="entry name" value="TPR-like_helical_dom_sf"/>
</dbReference>
<dbReference type="SUPFAM" id="SSF48371">
    <property type="entry name" value="ARM repeat"/>
    <property type="match status" value="1"/>
</dbReference>
<reference evidence="6 7" key="1">
    <citation type="submission" date="2018-10" db="EMBL/GenBank/DDBJ databases">
        <title>Parasedimentitalea marina sp. nov., a psychrophilic bacterium isolated from deep seawater of the New Britain Trench.</title>
        <authorList>
            <person name="Cao J."/>
        </authorList>
    </citation>
    <scope>NUCLEOTIDE SEQUENCE [LARGE SCALE GENOMIC DNA]</scope>
    <source>
        <strain evidence="6 7">W43</strain>
    </source>
</reference>
<dbReference type="RefSeq" id="WP_127748240.1">
    <property type="nucleotide sequence ID" value="NZ_CP033219.1"/>
</dbReference>
<name>A0A3T0N0X6_9RHOB</name>
<dbReference type="InterPro" id="IPR036280">
    <property type="entry name" value="Multihaem_cyt_sf"/>
</dbReference>
<dbReference type="EMBL" id="CP033219">
    <property type="protein sequence ID" value="AZV77684.1"/>
    <property type="molecule type" value="Genomic_DNA"/>
</dbReference>
<dbReference type="PROSITE" id="PS50005">
    <property type="entry name" value="TPR"/>
    <property type="match status" value="1"/>
</dbReference>
<feature type="chain" id="PRO_5019342186" description="Tetratricopeptide repeat protein" evidence="3">
    <location>
        <begin position="36"/>
        <end position="685"/>
    </location>
</feature>